<accession>A0ABT0UQ20</accession>
<gene>
    <name evidence="2" type="ORF">NBG84_20765</name>
</gene>
<dbReference type="EMBL" id="JAMQAW010000025">
    <property type="protein sequence ID" value="MCM2390702.1"/>
    <property type="molecule type" value="Genomic_DNA"/>
</dbReference>
<evidence type="ECO:0000313" key="3">
    <source>
        <dbReference type="Proteomes" id="UP001431429"/>
    </source>
</evidence>
<name>A0ABT0UQ20_9ACTN</name>
<dbReference type="InterPro" id="IPR046266">
    <property type="entry name" value="DUF6299"/>
</dbReference>
<comment type="caution">
    <text evidence="2">The sequence shown here is derived from an EMBL/GenBank/DDBJ whole genome shotgun (WGS) entry which is preliminary data.</text>
</comment>
<proteinExistence type="predicted"/>
<dbReference type="RefSeq" id="WP_250921030.1">
    <property type="nucleotide sequence ID" value="NZ_JAMQAW010000025.1"/>
</dbReference>
<evidence type="ECO:0000313" key="2">
    <source>
        <dbReference type="EMBL" id="MCM2390702.1"/>
    </source>
</evidence>
<dbReference type="Proteomes" id="UP001431429">
    <property type="component" value="Unassembled WGS sequence"/>
</dbReference>
<feature type="domain" description="DUF6299" evidence="1">
    <location>
        <begin position="15"/>
        <end position="125"/>
    </location>
</feature>
<organism evidence="2 3">
    <name type="scientific">Streptomyces albipurpureus</name>
    <dbReference type="NCBI Taxonomy" id="2897419"/>
    <lineage>
        <taxon>Bacteria</taxon>
        <taxon>Bacillati</taxon>
        <taxon>Actinomycetota</taxon>
        <taxon>Actinomycetes</taxon>
        <taxon>Kitasatosporales</taxon>
        <taxon>Streptomycetaceae</taxon>
        <taxon>Streptomyces</taxon>
    </lineage>
</organism>
<reference evidence="2" key="1">
    <citation type="submission" date="2022-06" db="EMBL/GenBank/DDBJ databases">
        <title>Genome public.</title>
        <authorList>
            <person name="Sun Q."/>
        </authorList>
    </citation>
    <scope>NUCLEOTIDE SEQUENCE</scope>
    <source>
        <strain evidence="2">CWNU-1</strain>
    </source>
</reference>
<protein>
    <submittedName>
        <fullName evidence="2">DUF6299 family protein</fullName>
    </submittedName>
</protein>
<keyword evidence="3" id="KW-1185">Reference proteome</keyword>
<sequence length="126" mass="12935">MTGPLSVSAGAHFASDTVTIDRIGQIAEDGAITLTGTYRCSSPRLGPVLIGSKAVQGDARASLDGIVANCDGQQRTWRATGQASGTFRPGAARGEATLIQLDLSHGLVPFPTVLTAGDTQLTLQRG</sequence>
<evidence type="ECO:0000259" key="1">
    <source>
        <dbReference type="Pfam" id="PF19816"/>
    </source>
</evidence>
<dbReference type="Pfam" id="PF19816">
    <property type="entry name" value="DUF6299"/>
    <property type="match status" value="1"/>
</dbReference>